<keyword evidence="2 5" id="KW-0812">Transmembrane</keyword>
<evidence type="ECO:0000256" key="1">
    <source>
        <dbReference type="ARBA" id="ARBA00004651"/>
    </source>
</evidence>
<evidence type="ECO:0000313" key="6">
    <source>
        <dbReference type="EMBL" id="HIA97711.1"/>
    </source>
</evidence>
<name>A0A7J4CYG1_9ARCH</name>
<feature type="transmembrane region" description="Helical" evidence="5">
    <location>
        <begin position="216"/>
        <end position="237"/>
    </location>
</feature>
<feature type="transmembrane region" description="Helical" evidence="5">
    <location>
        <begin position="12"/>
        <end position="34"/>
    </location>
</feature>
<comment type="caution">
    <text evidence="6">The sequence shown here is derived from an EMBL/GenBank/DDBJ whole genome shotgun (WGS) entry which is preliminary data.</text>
</comment>
<dbReference type="Pfam" id="PF01040">
    <property type="entry name" value="UbiA"/>
    <property type="match status" value="1"/>
</dbReference>
<accession>A0A7J4CYG1</accession>
<feature type="transmembrane region" description="Helical" evidence="5">
    <location>
        <begin position="243"/>
        <end position="264"/>
    </location>
</feature>
<dbReference type="GO" id="GO:0016765">
    <property type="term" value="F:transferase activity, transferring alkyl or aryl (other than methyl) groups"/>
    <property type="evidence" value="ECO:0007669"/>
    <property type="project" value="InterPro"/>
</dbReference>
<organism evidence="6 7">
    <name type="scientific">Marine Group III euryarchaeote</name>
    <dbReference type="NCBI Taxonomy" id="2173149"/>
    <lineage>
        <taxon>Archaea</taxon>
        <taxon>Methanobacteriati</taxon>
        <taxon>Thermoplasmatota</taxon>
        <taxon>Thermoplasmata</taxon>
        <taxon>Candidatus Thermoprofundales</taxon>
    </lineage>
</organism>
<dbReference type="PANTHER" id="PTHR42723:SF1">
    <property type="entry name" value="CHLOROPHYLL SYNTHASE, CHLOROPLASTIC"/>
    <property type="match status" value="1"/>
</dbReference>
<evidence type="ECO:0000256" key="5">
    <source>
        <dbReference type="SAM" id="Phobius"/>
    </source>
</evidence>
<keyword evidence="3 5" id="KW-1133">Transmembrane helix</keyword>
<dbReference type="GO" id="GO:0005886">
    <property type="term" value="C:plasma membrane"/>
    <property type="evidence" value="ECO:0007669"/>
    <property type="project" value="UniProtKB-SubCell"/>
</dbReference>
<dbReference type="EMBL" id="DTTC01000036">
    <property type="protein sequence ID" value="HIA97711.1"/>
    <property type="molecule type" value="Genomic_DNA"/>
</dbReference>
<feature type="transmembrane region" description="Helical" evidence="5">
    <location>
        <begin position="88"/>
        <end position="108"/>
    </location>
</feature>
<evidence type="ECO:0000256" key="4">
    <source>
        <dbReference type="ARBA" id="ARBA00023136"/>
    </source>
</evidence>
<comment type="subcellular location">
    <subcellularLocation>
        <location evidence="1">Cell membrane</location>
        <topology evidence="1">Multi-pass membrane protein</topology>
    </subcellularLocation>
</comment>
<dbReference type="AlphaFoldDB" id="A0A7J4CYG1"/>
<proteinExistence type="predicted"/>
<evidence type="ECO:0000256" key="3">
    <source>
        <dbReference type="ARBA" id="ARBA00022989"/>
    </source>
</evidence>
<dbReference type="Gene3D" id="1.20.120.1780">
    <property type="entry name" value="UbiA prenyltransferase"/>
    <property type="match status" value="1"/>
</dbReference>
<gene>
    <name evidence="6" type="ORF">EYO15_00810</name>
</gene>
<dbReference type="Gene3D" id="1.10.357.140">
    <property type="entry name" value="UbiA prenyltransferase"/>
    <property type="match status" value="1"/>
</dbReference>
<reference evidence="7" key="1">
    <citation type="journal article" date="2019" name="bioRxiv">
        <title>Genome diversification in globally distributed novel marine Proteobacteria is linked to environmental adaptation.</title>
        <authorList>
            <person name="Zhou Z."/>
            <person name="Tran P.Q."/>
            <person name="Kieft K."/>
            <person name="Anantharaman K."/>
        </authorList>
    </citation>
    <scope>NUCLEOTIDE SEQUENCE [LARGE SCALE GENOMIC DNA]</scope>
</reference>
<evidence type="ECO:0000313" key="7">
    <source>
        <dbReference type="Proteomes" id="UP000589132"/>
    </source>
</evidence>
<dbReference type="InterPro" id="IPR050475">
    <property type="entry name" value="Prenyltransferase_related"/>
</dbReference>
<dbReference type="Proteomes" id="UP000589132">
    <property type="component" value="Unassembled WGS sequence"/>
</dbReference>
<keyword evidence="4 5" id="KW-0472">Membrane</keyword>
<evidence type="ECO:0008006" key="8">
    <source>
        <dbReference type="Google" id="ProtNLM"/>
    </source>
</evidence>
<feature type="transmembrane region" description="Helical" evidence="5">
    <location>
        <begin position="46"/>
        <end position="67"/>
    </location>
</feature>
<evidence type="ECO:0000256" key="2">
    <source>
        <dbReference type="ARBA" id="ARBA00022692"/>
    </source>
</evidence>
<dbReference type="InterPro" id="IPR044878">
    <property type="entry name" value="UbiA_sf"/>
</dbReference>
<feature type="transmembrane region" description="Helical" evidence="5">
    <location>
        <begin position="174"/>
        <end position="195"/>
    </location>
</feature>
<feature type="transmembrane region" description="Helical" evidence="5">
    <location>
        <begin position="144"/>
        <end position="162"/>
    </location>
</feature>
<protein>
    <recommendedName>
        <fullName evidence="8">Prenyltransferase</fullName>
    </recommendedName>
</protein>
<sequence>MRLVFEYKSSRLLWLRLMGFEFWMVAFVPFFIGFVVSSKKLFDFDLLYGFLIMALLTSSTFVLNHICDLDVDRKNPRKEFSLLVRGALNVRQAWYLFWVFQISCLVMSLSYGSEFVYCILGLTVISLVYNLEPFRLKTKPGLDIACNGLSLGLLIPLAAWSINQPLLDFPRLYFFATLCYLMALYCPTMAVDTDFDRKSGVRTFATEFGAVPTMRLSWLFTIVGASTLIYCGIQEIYPWDYRLLVWTGWILPIEIIIHYIYLPINSQPSYDTVAKGSIILATVEAVATLFFFIIFLDLIPID</sequence>
<dbReference type="InterPro" id="IPR000537">
    <property type="entry name" value="UbiA_prenyltransferase"/>
</dbReference>
<dbReference type="PANTHER" id="PTHR42723">
    <property type="entry name" value="CHLOROPHYLL SYNTHASE"/>
    <property type="match status" value="1"/>
</dbReference>
<feature type="transmembrane region" description="Helical" evidence="5">
    <location>
        <begin position="276"/>
        <end position="296"/>
    </location>
</feature>